<organism evidence="2 3">
    <name type="scientific">Prymnesium parvum</name>
    <name type="common">Toxic golden alga</name>
    <dbReference type="NCBI Taxonomy" id="97485"/>
    <lineage>
        <taxon>Eukaryota</taxon>
        <taxon>Haptista</taxon>
        <taxon>Haptophyta</taxon>
        <taxon>Prymnesiophyceae</taxon>
        <taxon>Prymnesiales</taxon>
        <taxon>Prymnesiaceae</taxon>
        <taxon>Prymnesium</taxon>
    </lineage>
</organism>
<accession>A0AB34JMJ1</accession>
<dbReference type="PANTHER" id="PTHR46518:SF1">
    <property type="entry name" value="OUTER DYNEIN ARM-DOCKING COMPLEX SUBUNIT 3"/>
    <property type="match status" value="1"/>
</dbReference>
<reference evidence="2 3" key="1">
    <citation type="journal article" date="2024" name="Science">
        <title>Giant polyketide synthase enzymes in the biosynthesis of giant marine polyether toxins.</title>
        <authorList>
            <person name="Fallon T.R."/>
            <person name="Shende V.V."/>
            <person name="Wierzbicki I.H."/>
            <person name="Pendleton A.L."/>
            <person name="Watervoot N.F."/>
            <person name="Auber R.P."/>
            <person name="Gonzalez D.J."/>
            <person name="Wisecaver J.H."/>
            <person name="Moore B.S."/>
        </authorList>
    </citation>
    <scope>NUCLEOTIDE SEQUENCE [LARGE SCALE GENOMIC DNA]</scope>
    <source>
        <strain evidence="2 3">12B1</strain>
    </source>
</reference>
<keyword evidence="1" id="KW-0175">Coiled coil</keyword>
<keyword evidence="3" id="KW-1185">Reference proteome</keyword>
<protein>
    <submittedName>
        <fullName evidence="2">Uncharacterized protein</fullName>
    </submittedName>
</protein>
<evidence type="ECO:0000256" key="1">
    <source>
        <dbReference type="SAM" id="Coils"/>
    </source>
</evidence>
<feature type="coiled-coil region" evidence="1">
    <location>
        <begin position="378"/>
        <end position="434"/>
    </location>
</feature>
<gene>
    <name evidence="2" type="ORF">AB1Y20_021821</name>
</gene>
<dbReference type="GO" id="GO:0097542">
    <property type="term" value="C:ciliary tip"/>
    <property type="evidence" value="ECO:0007669"/>
    <property type="project" value="TreeGrafter"/>
</dbReference>
<dbReference type="PANTHER" id="PTHR46518">
    <property type="entry name" value="COILED-COIL DOMAIN-CONTAINING PROTEIN 151"/>
    <property type="match status" value="1"/>
</dbReference>
<name>A0AB34JMJ1_PRYPA</name>
<comment type="caution">
    <text evidence="2">The sequence shown here is derived from an EMBL/GenBank/DDBJ whole genome shotgun (WGS) entry which is preliminary data.</text>
</comment>
<dbReference type="GO" id="GO:0036158">
    <property type="term" value="P:outer dynein arm assembly"/>
    <property type="evidence" value="ECO:0007669"/>
    <property type="project" value="InterPro"/>
</dbReference>
<dbReference type="GO" id="GO:0003341">
    <property type="term" value="P:cilium movement"/>
    <property type="evidence" value="ECO:0007669"/>
    <property type="project" value="InterPro"/>
</dbReference>
<dbReference type="EMBL" id="JBGBPQ010000007">
    <property type="protein sequence ID" value="KAL1522182.1"/>
    <property type="molecule type" value="Genomic_DNA"/>
</dbReference>
<evidence type="ECO:0000313" key="3">
    <source>
        <dbReference type="Proteomes" id="UP001515480"/>
    </source>
</evidence>
<feature type="coiled-coil region" evidence="1">
    <location>
        <begin position="150"/>
        <end position="280"/>
    </location>
</feature>
<dbReference type="GO" id="GO:0036064">
    <property type="term" value="C:ciliary basal body"/>
    <property type="evidence" value="ECO:0007669"/>
    <property type="project" value="TreeGrafter"/>
</dbReference>
<dbReference type="Proteomes" id="UP001515480">
    <property type="component" value="Unassembled WGS sequence"/>
</dbReference>
<dbReference type="GO" id="GO:0035253">
    <property type="term" value="C:ciliary rootlet"/>
    <property type="evidence" value="ECO:0007669"/>
    <property type="project" value="TreeGrafter"/>
</dbReference>
<evidence type="ECO:0000313" key="2">
    <source>
        <dbReference type="EMBL" id="KAL1522182.1"/>
    </source>
</evidence>
<sequence length="499" mass="54447">MATINRRDVRAALSQLGINVTLKQAVSAMLKHKPPHTPVPLDDDDNASLVLDERKFAALLAGEFDGVVAPPDFASAPPPDASRPLREQISAWEARRAEAQTAAARIIKANGEELRVLHALVASHRQRLAARQQQPLRPPPTATPIEEEQLRNALSEANELRRRRDALRDANQRKAAELEELRREVRELGGVLQVGAIRPSGGGRGKAGEELEEVEEQLAEATHAQRVLEHMAERLRRQNFEFDAVYTAAQEAAAKERTRVDKTRAALAQATQRQQSAEARLLVVGKEAAAKQAYERRSLDDFETTLATTQAAVVQLEMSRMSRSSTAWLGRLDGAPAAASEGEAWGRLQRKAGLKDPLDLLRQARAQRHATQQLAALCAQAEARLRAARGTRGKLEETVGRLHEAADGAAERRLAQLKEAVSGAEAEVARTARRHQPTVEAMGEVRARIGELLQVLADAKVDVGAEIAHCSNNDLGGVLLDMAEAIAVAEEKVQDPPRK</sequence>
<proteinExistence type="predicted"/>
<dbReference type="InterPro" id="IPR033192">
    <property type="entry name" value="ODAD3"/>
</dbReference>
<dbReference type="AlphaFoldDB" id="A0AB34JMJ1"/>